<dbReference type="NCBIfam" id="TIGR03074">
    <property type="entry name" value="PQQ_membr_DH"/>
    <property type="match status" value="1"/>
</dbReference>
<dbReference type="GO" id="GO:0008876">
    <property type="term" value="F:quinoprotein glucose dehydrogenase activity"/>
    <property type="evidence" value="ECO:0007669"/>
    <property type="project" value="TreeGrafter"/>
</dbReference>
<evidence type="ECO:0000313" key="7">
    <source>
        <dbReference type="Proteomes" id="UP001268036"/>
    </source>
</evidence>
<comment type="similarity">
    <text evidence="2">Belongs to the bacterial PQQ dehydrogenase family.</text>
</comment>
<accession>A0AAJ2BG33</accession>
<dbReference type="AlphaFoldDB" id="A0AAJ2BG33"/>
<evidence type="ECO:0000256" key="4">
    <source>
        <dbReference type="SAM" id="Phobius"/>
    </source>
</evidence>
<protein>
    <submittedName>
        <fullName evidence="6">Quinate dehydrogenase (Quinone)</fullName>
        <ecNumber evidence="6">1.1.5.8</ecNumber>
    </submittedName>
</protein>
<feature type="transmembrane region" description="Helical" evidence="4">
    <location>
        <begin position="126"/>
        <end position="144"/>
    </location>
</feature>
<keyword evidence="4" id="KW-1133">Transmembrane helix</keyword>
<reference evidence="6" key="1">
    <citation type="submission" date="2023-08" db="EMBL/GenBank/DDBJ databases">
        <title>Functional and genomic diversity of the sorghum phyllosphere microbiome.</title>
        <authorList>
            <person name="Shade A."/>
        </authorList>
    </citation>
    <scope>NUCLEOTIDE SEQUENCE</scope>
    <source>
        <strain evidence="6">SORGH_AS_0201</strain>
    </source>
</reference>
<dbReference type="GO" id="GO:0048038">
    <property type="term" value="F:quinone binding"/>
    <property type="evidence" value="ECO:0007669"/>
    <property type="project" value="InterPro"/>
</dbReference>
<organism evidence="6 7">
    <name type="scientific">Pseudomonas oryzihabitans</name>
    <dbReference type="NCBI Taxonomy" id="47885"/>
    <lineage>
        <taxon>Bacteria</taxon>
        <taxon>Pseudomonadati</taxon>
        <taxon>Pseudomonadota</taxon>
        <taxon>Gammaproteobacteria</taxon>
        <taxon>Pseudomonadales</taxon>
        <taxon>Pseudomonadaceae</taxon>
        <taxon>Pseudomonas</taxon>
    </lineage>
</organism>
<sequence length="800" mass="84873">MSGNGGASGACKFLVSALGVLIALLGLALGSGGIYLATLGGSLYFVLGGLLLLIAGGLIAARRPAGAWLYGLFLLATLVWALADVGLVFWPLVSRLMMFAVIGAVVALAYPALVRARGGVAGKGGYVLAGLLMVACAASFAWMFKPQPLVAATTTPAVTPVTPETAQKDWRSWGNTTAGTRFAALDQITKANVGQLQVAWTFRTGDVPLSNGFGAEDQQTPLQVGNTLYLCSPHNLVFAVDADTGAKRWSFDPKATAPNWQRCRGVAYYEDAPAAQASAVATAAPAQPAAVCQRRIITTTIDARLFALDADTGKPCADFGDNGMVDLKAGMGEVKPGFYTLTAAPLVAGDLIVVGGRVADNIAVNEPSGVVRAYDVHTGKRVWFWDLGQASPSTPLQPGNEYHRATPNVWTSMAYDPKLGLIYLPTGNTTPDAWGGERTPNDDKYNSAVVALDAKTGQERWVYQTVHHDLWDYDLPSQPTLVDVPDGQGGTLPGLIQTTKAGQIFLLNRETGKPIAEVRDQPVKAPVPAVDGERHAATQPVSVGMPSIGTETLTESSMWGATPFDQLICRIQFKKMRYDGLFTAPSTDVSLQWPGSLGGMNWGSNSIDPTTGYLFVNDMRLGLWTRLIPRAQMESDKAGGVEMGAASQTGTPYGSLRNRFLSPLGIPCQAPPYGTMTAIDLKTRKVAWQVPVGTVQDTGPLGIKMHLPIPIGMPTLGGSLATQSGLLFFAGTQDYYLRAYDSGTGREVWRARLPVGSQGTPITYVSPKTGKQYVVISAGGARQSPDRGDYVIAYALPDKR</sequence>
<evidence type="ECO:0000256" key="1">
    <source>
        <dbReference type="ARBA" id="ARBA00001931"/>
    </source>
</evidence>
<feature type="transmembrane region" description="Helical" evidence="4">
    <location>
        <begin position="96"/>
        <end position="114"/>
    </location>
</feature>
<dbReference type="GO" id="GO:0047519">
    <property type="term" value="F:quinate dehydrogenase (quinone) activity"/>
    <property type="evidence" value="ECO:0007669"/>
    <property type="project" value="UniProtKB-EC"/>
</dbReference>
<dbReference type="Proteomes" id="UP001268036">
    <property type="component" value="Unassembled WGS sequence"/>
</dbReference>
<dbReference type="InterPro" id="IPR002372">
    <property type="entry name" value="PQQ_rpt_dom"/>
</dbReference>
<feature type="transmembrane region" description="Helical" evidence="4">
    <location>
        <begin position="12"/>
        <end position="37"/>
    </location>
</feature>
<dbReference type="CDD" id="cd10280">
    <property type="entry name" value="PQQ_mGDH"/>
    <property type="match status" value="1"/>
</dbReference>
<dbReference type="GO" id="GO:0016020">
    <property type="term" value="C:membrane"/>
    <property type="evidence" value="ECO:0007669"/>
    <property type="project" value="InterPro"/>
</dbReference>
<feature type="transmembrane region" description="Helical" evidence="4">
    <location>
        <begin position="68"/>
        <end position="90"/>
    </location>
</feature>
<dbReference type="InterPro" id="IPR017511">
    <property type="entry name" value="PQQ_mDH"/>
</dbReference>
<comment type="cofactor">
    <cofactor evidence="1">
        <name>pyrroloquinoline quinone</name>
        <dbReference type="ChEBI" id="CHEBI:58442"/>
    </cofactor>
</comment>
<feature type="transmembrane region" description="Helical" evidence="4">
    <location>
        <begin position="43"/>
        <end position="61"/>
    </location>
</feature>
<keyword evidence="3 6" id="KW-0560">Oxidoreductase</keyword>
<dbReference type="PANTHER" id="PTHR32303">
    <property type="entry name" value="QUINOPROTEIN ALCOHOL DEHYDROGENASE (CYTOCHROME C)"/>
    <property type="match status" value="1"/>
</dbReference>
<keyword evidence="4" id="KW-0812">Transmembrane</keyword>
<dbReference type="Gene3D" id="2.140.10.10">
    <property type="entry name" value="Quinoprotein alcohol dehydrogenase-like superfamily"/>
    <property type="match status" value="1"/>
</dbReference>
<dbReference type="EMBL" id="JAVJAF010000001">
    <property type="protein sequence ID" value="MDR6233479.1"/>
    <property type="molecule type" value="Genomic_DNA"/>
</dbReference>
<dbReference type="InterPro" id="IPR018391">
    <property type="entry name" value="PQQ_b-propeller_rpt"/>
</dbReference>
<dbReference type="RefSeq" id="WP_309756401.1">
    <property type="nucleotide sequence ID" value="NZ_JAVJAF010000001.1"/>
</dbReference>
<dbReference type="Pfam" id="PF01011">
    <property type="entry name" value="PQQ"/>
    <property type="match status" value="1"/>
</dbReference>
<gene>
    <name evidence="6" type="ORF">QE440_001220</name>
</gene>
<dbReference type="SMART" id="SM00564">
    <property type="entry name" value="PQQ"/>
    <property type="match status" value="6"/>
</dbReference>
<feature type="domain" description="Pyrrolo-quinoline quinone repeat" evidence="5">
    <location>
        <begin position="170"/>
        <end position="774"/>
    </location>
</feature>
<name>A0AAJ2BG33_9PSED</name>
<proteinExistence type="inferred from homology"/>
<evidence type="ECO:0000259" key="5">
    <source>
        <dbReference type="Pfam" id="PF01011"/>
    </source>
</evidence>
<dbReference type="EC" id="1.1.5.8" evidence="6"/>
<dbReference type="PANTHER" id="PTHR32303:SF4">
    <property type="entry name" value="QUINOPROTEIN GLUCOSE DEHYDROGENASE"/>
    <property type="match status" value="1"/>
</dbReference>
<keyword evidence="4" id="KW-0472">Membrane</keyword>
<evidence type="ECO:0000313" key="6">
    <source>
        <dbReference type="EMBL" id="MDR6233479.1"/>
    </source>
</evidence>
<evidence type="ECO:0000256" key="3">
    <source>
        <dbReference type="ARBA" id="ARBA00023002"/>
    </source>
</evidence>
<evidence type="ECO:0000256" key="2">
    <source>
        <dbReference type="ARBA" id="ARBA00008156"/>
    </source>
</evidence>
<dbReference type="SUPFAM" id="SSF50998">
    <property type="entry name" value="Quinoprotein alcohol dehydrogenase-like"/>
    <property type="match status" value="1"/>
</dbReference>
<comment type="caution">
    <text evidence="6">The sequence shown here is derived from an EMBL/GenBank/DDBJ whole genome shotgun (WGS) entry which is preliminary data.</text>
</comment>
<dbReference type="InterPro" id="IPR011047">
    <property type="entry name" value="Quinoprotein_ADH-like_sf"/>
</dbReference>